<dbReference type="Gene3D" id="2.60.120.200">
    <property type="match status" value="1"/>
</dbReference>
<feature type="region of interest" description="Disordered" evidence="1">
    <location>
        <begin position="52"/>
        <end position="73"/>
    </location>
</feature>
<dbReference type="Proteomes" id="UP000437709">
    <property type="component" value="Unassembled WGS sequence"/>
</dbReference>
<dbReference type="OrthoDB" id="9809583at2"/>
<gene>
    <name evidence="2" type="ORF">GB881_07005</name>
</gene>
<evidence type="ECO:0000313" key="3">
    <source>
        <dbReference type="Proteomes" id="UP000437709"/>
    </source>
</evidence>
<sequence>MWVDHYLPHWTTPDRSAARYENTPEGLRLRIEADQPDWREEDAPLRVSNLQTGTFSGARGSTRGTHRHREDGLTVRTPTPTRLLWAPTAGRVDITVSATRDAGCMVAAWLVGTEHESAEHAGEICLFEIDAGSIGTTTRARCGLKAHGDPRLVTDMAEVEVPLDASQPHTWTAVWGDGETTIGCEGVTVRRLQQAPDYPLFLMLDLFEIGRPGGSYPKTATFHHLRGWADRGPSR</sequence>
<dbReference type="EMBL" id="WHPC01000019">
    <property type="protein sequence ID" value="MPV36810.1"/>
    <property type="molecule type" value="Genomic_DNA"/>
</dbReference>
<evidence type="ECO:0008006" key="4">
    <source>
        <dbReference type="Google" id="ProtNLM"/>
    </source>
</evidence>
<proteinExistence type="predicted"/>
<evidence type="ECO:0000256" key="1">
    <source>
        <dbReference type="SAM" id="MobiDB-lite"/>
    </source>
</evidence>
<name>A0A6N7EFK1_9MICO</name>
<keyword evidence="3" id="KW-1185">Reference proteome</keyword>
<organism evidence="2 3">
    <name type="scientific">Georgenia subflava</name>
    <dbReference type="NCBI Taxonomy" id="1622177"/>
    <lineage>
        <taxon>Bacteria</taxon>
        <taxon>Bacillati</taxon>
        <taxon>Actinomycetota</taxon>
        <taxon>Actinomycetes</taxon>
        <taxon>Micrococcales</taxon>
        <taxon>Bogoriellaceae</taxon>
        <taxon>Georgenia</taxon>
    </lineage>
</organism>
<comment type="caution">
    <text evidence="2">The sequence shown here is derived from an EMBL/GenBank/DDBJ whole genome shotgun (WGS) entry which is preliminary data.</text>
</comment>
<dbReference type="InterPro" id="IPR013320">
    <property type="entry name" value="ConA-like_dom_sf"/>
</dbReference>
<reference evidence="2 3" key="1">
    <citation type="submission" date="2019-10" db="EMBL/GenBank/DDBJ databases">
        <title>Georgenia wutianyii sp. nov. and Georgenia yuyongxinii sp. nov. isolated from plateau pika (Ochotona curzoniae) in the Qinghai-Tibet plateau of China.</title>
        <authorList>
            <person name="Tian Z."/>
        </authorList>
    </citation>
    <scope>NUCLEOTIDE SEQUENCE [LARGE SCALE GENOMIC DNA]</scope>
    <source>
        <strain evidence="2 3">JCM 19765</strain>
    </source>
</reference>
<dbReference type="AlphaFoldDB" id="A0A6N7EFK1"/>
<dbReference type="SUPFAM" id="SSF49899">
    <property type="entry name" value="Concanavalin A-like lectins/glucanases"/>
    <property type="match status" value="1"/>
</dbReference>
<accession>A0A6N7EFK1</accession>
<protein>
    <recommendedName>
        <fullName evidence="4">Family 16 glycosylhydrolase</fullName>
    </recommendedName>
</protein>
<evidence type="ECO:0000313" key="2">
    <source>
        <dbReference type="EMBL" id="MPV36810.1"/>
    </source>
</evidence>